<feature type="domain" description="PLD phosphodiesterase" evidence="2">
    <location>
        <begin position="258"/>
        <end position="280"/>
    </location>
</feature>
<dbReference type="PANTHER" id="PTHR21248">
    <property type="entry name" value="CARDIOLIPIN SYNTHASE"/>
    <property type="match status" value="1"/>
</dbReference>
<proteinExistence type="predicted"/>
<evidence type="ECO:0000256" key="1">
    <source>
        <dbReference type="SAM" id="SignalP"/>
    </source>
</evidence>
<dbReference type="Gene3D" id="3.30.870.10">
    <property type="entry name" value="Endonuclease Chain A"/>
    <property type="match status" value="2"/>
</dbReference>
<evidence type="ECO:0000259" key="2">
    <source>
        <dbReference type="PROSITE" id="PS50035"/>
    </source>
</evidence>
<dbReference type="EMBL" id="BMOM01000008">
    <property type="protein sequence ID" value="GGM07438.1"/>
    <property type="molecule type" value="Genomic_DNA"/>
</dbReference>
<dbReference type="RefSeq" id="WP_229752956.1">
    <property type="nucleotide sequence ID" value="NZ_BMOM01000008.1"/>
</dbReference>
<feature type="chain" id="PRO_5046927877" description="PLD phosphodiesterase domain-containing protein" evidence="1">
    <location>
        <begin position="34"/>
        <end position="552"/>
    </location>
</feature>
<gene>
    <name evidence="3" type="ORF">GCM10010841_14620</name>
</gene>
<protein>
    <recommendedName>
        <fullName evidence="2">PLD phosphodiesterase domain-containing protein</fullName>
    </recommendedName>
</protein>
<dbReference type="PANTHER" id="PTHR21248:SF11">
    <property type="entry name" value="PLD PHOSPHODIESTERASE DOMAIN-CONTAINING PROTEIN"/>
    <property type="match status" value="1"/>
</dbReference>
<dbReference type="Pfam" id="PF13091">
    <property type="entry name" value="PLDc_2"/>
    <property type="match status" value="1"/>
</dbReference>
<dbReference type="PROSITE" id="PS50035">
    <property type="entry name" value="PLD"/>
    <property type="match status" value="2"/>
</dbReference>
<feature type="domain" description="PLD phosphodiesterase" evidence="2">
    <location>
        <begin position="481"/>
        <end position="508"/>
    </location>
</feature>
<dbReference type="Proteomes" id="UP000661918">
    <property type="component" value="Unassembled WGS sequence"/>
</dbReference>
<name>A0ABQ2GPZ3_9DEIO</name>
<dbReference type="InterPro" id="IPR025202">
    <property type="entry name" value="PLD-like_dom"/>
</dbReference>
<keyword evidence="4" id="KW-1185">Reference proteome</keyword>
<evidence type="ECO:0000313" key="4">
    <source>
        <dbReference type="Proteomes" id="UP000661918"/>
    </source>
</evidence>
<feature type="signal peptide" evidence="1">
    <location>
        <begin position="1"/>
        <end position="33"/>
    </location>
</feature>
<keyword evidence="1" id="KW-0732">Signal</keyword>
<reference evidence="4" key="1">
    <citation type="journal article" date="2019" name="Int. J. Syst. Evol. Microbiol.">
        <title>The Global Catalogue of Microorganisms (GCM) 10K type strain sequencing project: providing services to taxonomists for standard genome sequencing and annotation.</title>
        <authorList>
            <consortium name="The Broad Institute Genomics Platform"/>
            <consortium name="The Broad Institute Genome Sequencing Center for Infectious Disease"/>
            <person name="Wu L."/>
            <person name="Ma J."/>
        </authorList>
    </citation>
    <scope>NUCLEOTIDE SEQUENCE [LARGE SCALE GENOMIC DNA]</scope>
    <source>
        <strain evidence="4">JCM 15443</strain>
    </source>
</reference>
<evidence type="ECO:0000313" key="3">
    <source>
        <dbReference type="EMBL" id="GGM07438.1"/>
    </source>
</evidence>
<accession>A0ABQ2GPZ3</accession>
<dbReference type="InterPro" id="IPR001736">
    <property type="entry name" value="PLipase_D/transphosphatidylase"/>
</dbReference>
<sequence length="552" mass="58398">MGLFPRTRMLRRFFLLLPLTLPLWSASGNPAHTAGGDQAFYVSPLRMVRGSLARPDLAALNGLSTVGLGTGGLGAVGLGAGMPGTMAPAAPPCPEPAAPLDRVLYDHLRGQGAALSCGNAFRGLLHFPNDDSGGSGQRPDPMGGFATVAREIRAARREVLLANMLWDDGQEAPGALLAHAIADLRREVAAHPERFAQGLTVRLMFGNSVRLDSLLDPTSSVYSAARHLLQAGIPLSDDPVPGFHLELANYTYALPHSHLKLLVIDGEQVTAGGFNISWFHVPASTPGGLDLTDLALTLRGPVARQAAAAFRDSWGLSRQLSCRTGTAAATLRRDCDLNQGTHDLNWATRGVPLPPAGAPAPAGTSRAYGLYTRNGYTDQDTALPALFAAAHSSIDLMQAQVSGTLSCSLSLLAPGGCPYPQQALPVWRAIVGAIERGVTVRLVLDYDPLLRAEPLALLAGIRAHLQPLGLQDRLQVRWSGTAGGMHTKAALVDGAMLTVGSHNLHFSSFGNSGLNEFTLATSDPGALRAGRQTFEFEWARGRPLELPAWLRP</sequence>
<organism evidence="3 4">
    <name type="scientific">Deinococcus aerophilus</name>
    <dbReference type="NCBI Taxonomy" id="522488"/>
    <lineage>
        <taxon>Bacteria</taxon>
        <taxon>Thermotogati</taxon>
        <taxon>Deinococcota</taxon>
        <taxon>Deinococci</taxon>
        <taxon>Deinococcales</taxon>
        <taxon>Deinococcaceae</taxon>
        <taxon>Deinococcus</taxon>
    </lineage>
</organism>
<comment type="caution">
    <text evidence="3">The sequence shown here is derived from an EMBL/GenBank/DDBJ whole genome shotgun (WGS) entry which is preliminary data.</text>
</comment>
<dbReference type="SUPFAM" id="SSF56024">
    <property type="entry name" value="Phospholipase D/nuclease"/>
    <property type="match status" value="2"/>
</dbReference>